<feature type="region of interest" description="Disordered" evidence="1">
    <location>
        <begin position="96"/>
        <end position="115"/>
    </location>
</feature>
<evidence type="ECO:0000313" key="2">
    <source>
        <dbReference type="EMBL" id="KAK3293515.1"/>
    </source>
</evidence>
<feature type="region of interest" description="Disordered" evidence="1">
    <location>
        <begin position="59"/>
        <end position="81"/>
    </location>
</feature>
<feature type="compositionally biased region" description="Basic and acidic residues" evidence="1">
    <location>
        <begin position="248"/>
        <end position="257"/>
    </location>
</feature>
<organism evidence="2 3">
    <name type="scientific">Chaetomium fimeti</name>
    <dbReference type="NCBI Taxonomy" id="1854472"/>
    <lineage>
        <taxon>Eukaryota</taxon>
        <taxon>Fungi</taxon>
        <taxon>Dikarya</taxon>
        <taxon>Ascomycota</taxon>
        <taxon>Pezizomycotina</taxon>
        <taxon>Sordariomycetes</taxon>
        <taxon>Sordariomycetidae</taxon>
        <taxon>Sordariales</taxon>
        <taxon>Chaetomiaceae</taxon>
        <taxon>Chaetomium</taxon>
    </lineage>
</organism>
<reference evidence="2" key="1">
    <citation type="journal article" date="2023" name="Mol. Phylogenet. Evol.">
        <title>Genome-scale phylogeny and comparative genomics of the fungal order Sordariales.</title>
        <authorList>
            <person name="Hensen N."/>
            <person name="Bonometti L."/>
            <person name="Westerberg I."/>
            <person name="Brannstrom I.O."/>
            <person name="Guillou S."/>
            <person name="Cros-Aarteil S."/>
            <person name="Calhoun S."/>
            <person name="Haridas S."/>
            <person name="Kuo A."/>
            <person name="Mondo S."/>
            <person name="Pangilinan J."/>
            <person name="Riley R."/>
            <person name="LaButti K."/>
            <person name="Andreopoulos B."/>
            <person name="Lipzen A."/>
            <person name="Chen C."/>
            <person name="Yan M."/>
            <person name="Daum C."/>
            <person name="Ng V."/>
            <person name="Clum A."/>
            <person name="Steindorff A."/>
            <person name="Ohm R.A."/>
            <person name="Martin F."/>
            <person name="Silar P."/>
            <person name="Natvig D.O."/>
            <person name="Lalanne C."/>
            <person name="Gautier V."/>
            <person name="Ament-Velasquez S.L."/>
            <person name="Kruys A."/>
            <person name="Hutchinson M.I."/>
            <person name="Powell A.J."/>
            <person name="Barry K."/>
            <person name="Miller A.N."/>
            <person name="Grigoriev I.V."/>
            <person name="Debuchy R."/>
            <person name="Gladieux P."/>
            <person name="Hiltunen Thoren M."/>
            <person name="Johannesson H."/>
        </authorList>
    </citation>
    <scope>NUCLEOTIDE SEQUENCE</scope>
    <source>
        <strain evidence="2">CBS 168.71</strain>
    </source>
</reference>
<dbReference type="Proteomes" id="UP001278766">
    <property type="component" value="Unassembled WGS sequence"/>
</dbReference>
<keyword evidence="3" id="KW-1185">Reference proteome</keyword>
<dbReference type="AlphaFoldDB" id="A0AAE0HBK6"/>
<gene>
    <name evidence="2" type="ORF">B0H64DRAFT_465853</name>
</gene>
<protein>
    <submittedName>
        <fullName evidence="2">Uncharacterized protein</fullName>
    </submittedName>
</protein>
<sequence>MSKVAEPRPSNSSRRTLRFFPLRASSAKHVTLFVSHSPRIGRQAEPVGDRAIDIMQCNPRDGRWSGRRRSMPSDGSRDPSFATGTVLILWVSEAPDQERAPGSPRGSETRLHGGLNPVRQPMRKVFVHTNLVWASDSRWSGGRTFIIDVGPYGAAQDFSLDKRPRLLPGGDRSLFHVCSDAALSVGTLLVSLHLFETMDVADEPAADLDDSPLLQDTANSQRHGDDNAAEPTQDQAQEATPRPMIEMQDPRSARSVDPRWPPGGPAVFAPQMQISASPPSGIPSPPSFRTSEKKRLMRHSSLGPAATASKAQGAGDEMENRTVVSYGIGITVWYRTETRRRLRPLQLVPFPQISA</sequence>
<evidence type="ECO:0000313" key="3">
    <source>
        <dbReference type="Proteomes" id="UP001278766"/>
    </source>
</evidence>
<accession>A0AAE0HBK6</accession>
<evidence type="ECO:0000256" key="1">
    <source>
        <dbReference type="SAM" id="MobiDB-lite"/>
    </source>
</evidence>
<dbReference type="GeneID" id="87844625"/>
<dbReference type="EMBL" id="JAUEPN010000006">
    <property type="protein sequence ID" value="KAK3293515.1"/>
    <property type="molecule type" value="Genomic_DNA"/>
</dbReference>
<comment type="caution">
    <text evidence="2">The sequence shown here is derived from an EMBL/GenBank/DDBJ whole genome shotgun (WGS) entry which is preliminary data.</text>
</comment>
<proteinExistence type="predicted"/>
<reference evidence="2" key="2">
    <citation type="submission" date="2023-06" db="EMBL/GenBank/DDBJ databases">
        <authorList>
            <consortium name="Lawrence Berkeley National Laboratory"/>
            <person name="Haridas S."/>
            <person name="Hensen N."/>
            <person name="Bonometti L."/>
            <person name="Westerberg I."/>
            <person name="Brannstrom I.O."/>
            <person name="Guillou S."/>
            <person name="Cros-Aarteil S."/>
            <person name="Calhoun S."/>
            <person name="Kuo A."/>
            <person name="Mondo S."/>
            <person name="Pangilinan J."/>
            <person name="Riley R."/>
            <person name="Labutti K."/>
            <person name="Andreopoulos B."/>
            <person name="Lipzen A."/>
            <person name="Chen C."/>
            <person name="Yanf M."/>
            <person name="Daum C."/>
            <person name="Ng V."/>
            <person name="Clum A."/>
            <person name="Steindorff A."/>
            <person name="Ohm R."/>
            <person name="Martin F."/>
            <person name="Silar P."/>
            <person name="Natvig D."/>
            <person name="Lalanne C."/>
            <person name="Gautier V."/>
            <person name="Ament-Velasquez S.L."/>
            <person name="Kruys A."/>
            <person name="Hutchinson M.I."/>
            <person name="Powell A.J."/>
            <person name="Barry K."/>
            <person name="Miller A.N."/>
            <person name="Grigoriev I.V."/>
            <person name="Debuchy R."/>
            <person name="Gladieux P."/>
            <person name="Thoren M.H."/>
            <person name="Johannesson H."/>
        </authorList>
    </citation>
    <scope>NUCLEOTIDE SEQUENCE</scope>
    <source>
        <strain evidence="2">CBS 168.71</strain>
    </source>
</reference>
<dbReference type="RefSeq" id="XP_062657029.1">
    <property type="nucleotide sequence ID" value="XM_062807677.1"/>
</dbReference>
<name>A0AAE0HBK6_9PEZI</name>
<feature type="region of interest" description="Disordered" evidence="1">
    <location>
        <begin position="206"/>
        <end position="266"/>
    </location>
</feature>